<sequence>MIRLISKKNNVMVLFFAAVLALQSCNWKEQNNQETPQAVDAEVLTLQLTDAVIEQSFPASLQGKTNIDLRPQISGYIDKIYVDEGAYVQAGQPLFRINASVYAEQKNNALASLDMANSQLATAELELEKYKVLSDKKVVADFQYQKAKTAYDNAKASVKQQQTLVASANVNIGLMGG</sequence>
<dbReference type="Proteomes" id="UP000651271">
    <property type="component" value="Unassembled WGS sequence"/>
</dbReference>
<keyword evidence="1" id="KW-0175">Coiled coil</keyword>
<gene>
    <name evidence="3" type="ORF">H8B04_10000</name>
</gene>
<dbReference type="PROSITE" id="PS51257">
    <property type="entry name" value="PROKAR_LIPOPROTEIN"/>
    <property type="match status" value="1"/>
</dbReference>
<accession>A0ABR7YF56</accession>
<evidence type="ECO:0000256" key="2">
    <source>
        <dbReference type="SAM" id="SignalP"/>
    </source>
</evidence>
<dbReference type="Gene3D" id="1.10.287.470">
    <property type="entry name" value="Helix hairpin bin"/>
    <property type="match status" value="1"/>
</dbReference>
<evidence type="ECO:0000313" key="4">
    <source>
        <dbReference type="Proteomes" id="UP000651271"/>
    </source>
</evidence>
<feature type="coiled-coil region" evidence="1">
    <location>
        <begin position="106"/>
        <end position="133"/>
    </location>
</feature>
<feature type="signal peptide" evidence="2">
    <location>
        <begin position="1"/>
        <end position="23"/>
    </location>
</feature>
<dbReference type="PANTHER" id="PTHR30158">
    <property type="entry name" value="ACRA/E-RELATED COMPONENT OF DRUG EFFLUX TRANSPORTER"/>
    <property type="match status" value="1"/>
</dbReference>
<dbReference type="Gene3D" id="2.40.50.100">
    <property type="match status" value="1"/>
</dbReference>
<dbReference type="SUPFAM" id="SSF111369">
    <property type="entry name" value="HlyD-like secretion proteins"/>
    <property type="match status" value="1"/>
</dbReference>
<reference evidence="3 4" key="1">
    <citation type="submission" date="2020-08" db="EMBL/GenBank/DDBJ databases">
        <title>Sphingobacterium sp. DN04309 isolated from aquaculture water.</title>
        <authorList>
            <person name="Zhang M."/>
        </authorList>
    </citation>
    <scope>NUCLEOTIDE SEQUENCE [LARGE SCALE GENOMIC DNA]</scope>
    <source>
        <strain evidence="3 4">DN04309</strain>
    </source>
</reference>
<name>A0ABR7YF56_9SPHI</name>
<comment type="caution">
    <text evidence="3">The sequence shown here is derived from an EMBL/GenBank/DDBJ whole genome shotgun (WGS) entry which is preliminary data.</text>
</comment>
<keyword evidence="4" id="KW-1185">Reference proteome</keyword>
<keyword evidence="2" id="KW-0732">Signal</keyword>
<evidence type="ECO:0000256" key="1">
    <source>
        <dbReference type="SAM" id="Coils"/>
    </source>
</evidence>
<protein>
    <submittedName>
        <fullName evidence="3">Biotin/lipoyl-binding protein</fullName>
    </submittedName>
</protein>
<evidence type="ECO:0000313" key="3">
    <source>
        <dbReference type="EMBL" id="MBD1429904.1"/>
    </source>
</evidence>
<feature type="chain" id="PRO_5045479166" evidence="2">
    <location>
        <begin position="24"/>
        <end position="177"/>
    </location>
</feature>
<dbReference type="RefSeq" id="WP_190302269.1">
    <property type="nucleotide sequence ID" value="NZ_JACOIJ010000017.1"/>
</dbReference>
<dbReference type="EMBL" id="JACOIJ010000017">
    <property type="protein sequence ID" value="MBD1429904.1"/>
    <property type="molecule type" value="Genomic_DNA"/>
</dbReference>
<organism evidence="3 4">
    <name type="scientific">Sphingobacterium litopenaei</name>
    <dbReference type="NCBI Taxonomy" id="2763500"/>
    <lineage>
        <taxon>Bacteria</taxon>
        <taxon>Pseudomonadati</taxon>
        <taxon>Bacteroidota</taxon>
        <taxon>Sphingobacteriia</taxon>
        <taxon>Sphingobacteriales</taxon>
        <taxon>Sphingobacteriaceae</taxon>
        <taxon>Sphingobacterium</taxon>
    </lineage>
</organism>
<proteinExistence type="predicted"/>